<dbReference type="SUPFAM" id="SSF63748">
    <property type="entry name" value="Tudor/PWWP/MBT"/>
    <property type="match status" value="1"/>
</dbReference>
<dbReference type="Proteomes" id="UP001374579">
    <property type="component" value="Unassembled WGS sequence"/>
</dbReference>
<sequence length="407" mass="46120">MPKTRLTAKLCSTPTQKSPVVEGTASVAQQPPVCHPEDLYKNLGNANCRDFNRHQDECSSVSDSDSDQDDLPDALFSSEASSAMPVKGDPIWVKHRNHTFWPSLVLHSNPRTRKIQIIFLDDASGNGQRLRSKVYLKYNKKKVLPYNHEDRSKFEAAGKSLESPELRKGFQGALAEMVDYMTKRALGNTASCKVFLDEPPSSEDEEETQESAPDAPSADPPPVTPVPSKTPTNPSKRKKSRDEETEEESSNGDVSEKKKKVMTPAERRAMRKEKNQPLVDFICSREMKEHLIKIYRGETVSERHSLFKQGHTQQRKIQTNSSGPIDDEDQLETVVDFIGDCYLEMSQQKLPNMDYLLWVMLPEAIIYALSKLKRCGRKKAAELFEKGIKLTKCEHLEIHHQLIRKTP</sequence>
<evidence type="ECO:0000259" key="2">
    <source>
        <dbReference type="Pfam" id="PF20886"/>
    </source>
</evidence>
<feature type="region of interest" description="Disordered" evidence="1">
    <location>
        <begin position="1"/>
        <end position="24"/>
    </location>
</feature>
<evidence type="ECO:0000313" key="4">
    <source>
        <dbReference type="Proteomes" id="UP001374579"/>
    </source>
</evidence>
<feature type="compositionally biased region" description="Acidic residues" evidence="1">
    <location>
        <begin position="200"/>
        <end position="209"/>
    </location>
</feature>
<reference evidence="3 4" key="1">
    <citation type="submission" date="2024-02" db="EMBL/GenBank/DDBJ databases">
        <title>Chromosome-scale genome assembly of the rough periwinkle Littorina saxatilis.</title>
        <authorList>
            <person name="De Jode A."/>
            <person name="Faria R."/>
            <person name="Formenti G."/>
            <person name="Sims Y."/>
            <person name="Smith T.P."/>
            <person name="Tracey A."/>
            <person name="Wood J.M.D."/>
            <person name="Zagrodzka Z.B."/>
            <person name="Johannesson K."/>
            <person name="Butlin R.K."/>
            <person name="Leder E.H."/>
        </authorList>
    </citation>
    <scope>NUCLEOTIDE SEQUENCE [LARGE SCALE GENOMIC DNA]</scope>
    <source>
        <strain evidence="3">Snail1</strain>
        <tissue evidence="3">Muscle</tissue>
    </source>
</reference>
<comment type="caution">
    <text evidence="3">The sequence shown here is derived from an EMBL/GenBank/DDBJ whole genome shotgun (WGS) entry which is preliminary data.</text>
</comment>
<keyword evidence="4" id="KW-1185">Reference proteome</keyword>
<dbReference type="InterPro" id="IPR048795">
    <property type="entry name" value="PWP3A_3B_4_C"/>
</dbReference>
<evidence type="ECO:0000256" key="1">
    <source>
        <dbReference type="SAM" id="MobiDB-lite"/>
    </source>
</evidence>
<dbReference type="PANTHER" id="PTHR31333:SF6">
    <property type="entry name" value="MUM1 LIKE 1"/>
    <property type="match status" value="1"/>
</dbReference>
<dbReference type="AlphaFoldDB" id="A0AAN9C0J5"/>
<feature type="domain" description="PWWP" evidence="2">
    <location>
        <begin position="265"/>
        <end position="398"/>
    </location>
</feature>
<name>A0AAN9C0J5_9CAEN</name>
<gene>
    <name evidence="3" type="ORF">V1264_001936</name>
</gene>
<accession>A0AAN9C0J5</accession>
<dbReference type="Pfam" id="PF20886">
    <property type="entry name" value="PWP3A-B_C"/>
    <property type="match status" value="1"/>
</dbReference>
<dbReference type="InterPro" id="IPR040263">
    <property type="entry name" value="PWP3A_3B_4"/>
</dbReference>
<proteinExistence type="predicted"/>
<evidence type="ECO:0000313" key="3">
    <source>
        <dbReference type="EMBL" id="KAK7116216.1"/>
    </source>
</evidence>
<protein>
    <recommendedName>
        <fullName evidence="2">PWWP domain-containing protein</fullName>
    </recommendedName>
</protein>
<dbReference type="PANTHER" id="PTHR31333">
    <property type="entry name" value="PWWP DOMAIN-CONTAINING DNA REPAIR FACTOR 3 FAMILY MEMBER"/>
    <property type="match status" value="1"/>
</dbReference>
<organism evidence="3 4">
    <name type="scientific">Littorina saxatilis</name>
    <dbReference type="NCBI Taxonomy" id="31220"/>
    <lineage>
        <taxon>Eukaryota</taxon>
        <taxon>Metazoa</taxon>
        <taxon>Spiralia</taxon>
        <taxon>Lophotrochozoa</taxon>
        <taxon>Mollusca</taxon>
        <taxon>Gastropoda</taxon>
        <taxon>Caenogastropoda</taxon>
        <taxon>Littorinimorpha</taxon>
        <taxon>Littorinoidea</taxon>
        <taxon>Littorinidae</taxon>
        <taxon>Littorina</taxon>
    </lineage>
</organism>
<feature type="region of interest" description="Disordered" evidence="1">
    <location>
        <begin position="194"/>
        <end position="272"/>
    </location>
</feature>
<dbReference type="Gene3D" id="2.30.30.140">
    <property type="match status" value="1"/>
</dbReference>
<dbReference type="EMBL" id="JBAMIC010000001">
    <property type="protein sequence ID" value="KAK7116216.1"/>
    <property type="molecule type" value="Genomic_DNA"/>
</dbReference>
<dbReference type="InterPro" id="IPR035504">
    <property type="entry name" value="MUM1-like_PWWP"/>
</dbReference>
<dbReference type="CDD" id="cd06080">
    <property type="entry name" value="PWWP_MUM1-like"/>
    <property type="match status" value="1"/>
</dbReference>